<keyword evidence="5" id="KW-0997">Cell inner membrane</keyword>
<evidence type="ECO:0000259" key="17">
    <source>
        <dbReference type="PROSITE" id="PS50885"/>
    </source>
</evidence>
<evidence type="ECO:0000256" key="9">
    <source>
        <dbReference type="ARBA" id="ARBA00022741"/>
    </source>
</evidence>
<dbReference type="SUPFAM" id="SSF55874">
    <property type="entry name" value="ATPase domain of HSP90 chaperone/DNA topoisomerase II/histidine kinase"/>
    <property type="match status" value="1"/>
</dbReference>
<dbReference type="Proteomes" id="UP001065265">
    <property type="component" value="Chromosome"/>
</dbReference>
<name>A0ABY5SZA7_9SPHN</name>
<accession>A0ABY5SZA7</accession>
<dbReference type="Gene3D" id="3.30.565.10">
    <property type="entry name" value="Histidine kinase-like ATPase, C-terminal domain"/>
    <property type="match status" value="1"/>
</dbReference>
<keyword evidence="8 15" id="KW-0812">Transmembrane</keyword>
<keyword evidence="14 15" id="KW-0472">Membrane</keyword>
<dbReference type="PROSITE" id="PS50885">
    <property type="entry name" value="HAMP"/>
    <property type="match status" value="1"/>
</dbReference>
<evidence type="ECO:0000256" key="2">
    <source>
        <dbReference type="ARBA" id="ARBA00004429"/>
    </source>
</evidence>
<keyword evidence="10 18" id="KW-0418">Kinase</keyword>
<dbReference type="CDD" id="cd00082">
    <property type="entry name" value="HisKA"/>
    <property type="match status" value="1"/>
</dbReference>
<dbReference type="EC" id="2.7.13.3" evidence="3"/>
<dbReference type="InterPro" id="IPR004358">
    <property type="entry name" value="Sig_transdc_His_kin-like_C"/>
</dbReference>
<dbReference type="Pfam" id="PF02518">
    <property type="entry name" value="HATPase_c"/>
    <property type="match status" value="1"/>
</dbReference>
<feature type="domain" description="Histidine kinase" evidence="16">
    <location>
        <begin position="244"/>
        <end position="447"/>
    </location>
</feature>
<evidence type="ECO:0000256" key="6">
    <source>
        <dbReference type="ARBA" id="ARBA00022553"/>
    </source>
</evidence>
<evidence type="ECO:0000256" key="5">
    <source>
        <dbReference type="ARBA" id="ARBA00022519"/>
    </source>
</evidence>
<dbReference type="InterPro" id="IPR005467">
    <property type="entry name" value="His_kinase_dom"/>
</dbReference>
<evidence type="ECO:0000256" key="12">
    <source>
        <dbReference type="ARBA" id="ARBA00022989"/>
    </source>
</evidence>
<evidence type="ECO:0000256" key="14">
    <source>
        <dbReference type="ARBA" id="ARBA00023136"/>
    </source>
</evidence>
<dbReference type="InterPro" id="IPR003594">
    <property type="entry name" value="HATPase_dom"/>
</dbReference>
<dbReference type="PANTHER" id="PTHR44936">
    <property type="entry name" value="SENSOR PROTEIN CREC"/>
    <property type="match status" value="1"/>
</dbReference>
<keyword evidence="13" id="KW-0902">Two-component regulatory system</keyword>
<evidence type="ECO:0000313" key="19">
    <source>
        <dbReference type="Proteomes" id="UP001065265"/>
    </source>
</evidence>
<dbReference type="PANTHER" id="PTHR44936:SF5">
    <property type="entry name" value="SENSOR HISTIDINE KINASE ENVZ"/>
    <property type="match status" value="1"/>
</dbReference>
<dbReference type="RefSeq" id="WP_265559618.1">
    <property type="nucleotide sequence ID" value="NZ_CP092471.1"/>
</dbReference>
<keyword evidence="4" id="KW-1003">Cell membrane</keyword>
<dbReference type="InterPro" id="IPR050980">
    <property type="entry name" value="2C_sensor_his_kinase"/>
</dbReference>
<dbReference type="InterPro" id="IPR003661">
    <property type="entry name" value="HisK_dim/P_dom"/>
</dbReference>
<evidence type="ECO:0000256" key="8">
    <source>
        <dbReference type="ARBA" id="ARBA00022692"/>
    </source>
</evidence>
<dbReference type="SMART" id="SM00388">
    <property type="entry name" value="HisKA"/>
    <property type="match status" value="1"/>
</dbReference>
<dbReference type="InterPro" id="IPR036890">
    <property type="entry name" value="HATPase_C_sf"/>
</dbReference>
<evidence type="ECO:0000256" key="15">
    <source>
        <dbReference type="SAM" id="Phobius"/>
    </source>
</evidence>
<keyword evidence="11" id="KW-0067">ATP-binding</keyword>
<feature type="transmembrane region" description="Helical" evidence="15">
    <location>
        <begin position="166"/>
        <end position="183"/>
    </location>
</feature>
<keyword evidence="6" id="KW-0597">Phosphoprotein</keyword>
<dbReference type="PROSITE" id="PS50109">
    <property type="entry name" value="HIS_KIN"/>
    <property type="match status" value="1"/>
</dbReference>
<keyword evidence="19" id="KW-1185">Reference proteome</keyword>
<comment type="subcellular location">
    <subcellularLocation>
        <location evidence="2">Cell inner membrane</location>
        <topology evidence="2">Multi-pass membrane protein</topology>
    </subcellularLocation>
</comment>
<dbReference type="Gene3D" id="1.10.287.130">
    <property type="match status" value="1"/>
</dbReference>
<evidence type="ECO:0000256" key="1">
    <source>
        <dbReference type="ARBA" id="ARBA00000085"/>
    </source>
</evidence>
<proteinExistence type="predicted"/>
<evidence type="ECO:0000259" key="16">
    <source>
        <dbReference type="PROSITE" id="PS50109"/>
    </source>
</evidence>
<keyword evidence="9" id="KW-0547">Nucleotide-binding</keyword>
<dbReference type="SMART" id="SM00387">
    <property type="entry name" value="HATPase_c"/>
    <property type="match status" value="1"/>
</dbReference>
<gene>
    <name evidence="18" type="ORF">L1F33_02555</name>
</gene>
<reference evidence="18" key="1">
    <citation type="submission" date="2022-02" db="EMBL/GenBank/DDBJ databases">
        <title>Qipengyuania spongiae sp. nov., isolated from marine sponge.</title>
        <authorList>
            <person name="Li Z."/>
            <person name="Zhang M."/>
        </authorList>
    </citation>
    <scope>NUCLEOTIDE SEQUENCE</scope>
    <source>
        <strain evidence="18">PHS-Z21</strain>
    </source>
</reference>
<dbReference type="EMBL" id="CP092471">
    <property type="protein sequence ID" value="UVI39863.1"/>
    <property type="molecule type" value="Genomic_DNA"/>
</dbReference>
<protein>
    <recommendedName>
        <fullName evidence="3">histidine kinase</fullName>
        <ecNumber evidence="3">2.7.13.3</ecNumber>
    </recommendedName>
</protein>
<evidence type="ECO:0000256" key="13">
    <source>
        <dbReference type="ARBA" id="ARBA00023012"/>
    </source>
</evidence>
<comment type="catalytic activity">
    <reaction evidence="1">
        <text>ATP + protein L-histidine = ADP + protein N-phospho-L-histidine.</text>
        <dbReference type="EC" id="2.7.13.3"/>
    </reaction>
</comment>
<dbReference type="InterPro" id="IPR003660">
    <property type="entry name" value="HAMP_dom"/>
</dbReference>
<organism evidence="18 19">
    <name type="scientific">Qipengyuania spongiae</name>
    <dbReference type="NCBI Taxonomy" id="2909673"/>
    <lineage>
        <taxon>Bacteria</taxon>
        <taxon>Pseudomonadati</taxon>
        <taxon>Pseudomonadota</taxon>
        <taxon>Alphaproteobacteria</taxon>
        <taxon>Sphingomonadales</taxon>
        <taxon>Erythrobacteraceae</taxon>
        <taxon>Qipengyuania</taxon>
    </lineage>
</organism>
<evidence type="ECO:0000256" key="10">
    <source>
        <dbReference type="ARBA" id="ARBA00022777"/>
    </source>
</evidence>
<dbReference type="PRINTS" id="PR00344">
    <property type="entry name" value="BCTRLSENSOR"/>
</dbReference>
<feature type="domain" description="HAMP" evidence="17">
    <location>
        <begin position="184"/>
        <end position="236"/>
    </location>
</feature>
<evidence type="ECO:0000256" key="11">
    <source>
        <dbReference type="ARBA" id="ARBA00022840"/>
    </source>
</evidence>
<dbReference type="InterPro" id="IPR036097">
    <property type="entry name" value="HisK_dim/P_sf"/>
</dbReference>
<keyword evidence="12 15" id="KW-1133">Transmembrane helix</keyword>
<evidence type="ECO:0000256" key="7">
    <source>
        <dbReference type="ARBA" id="ARBA00022679"/>
    </source>
</evidence>
<evidence type="ECO:0000313" key="18">
    <source>
        <dbReference type="EMBL" id="UVI39863.1"/>
    </source>
</evidence>
<dbReference type="GO" id="GO:0016301">
    <property type="term" value="F:kinase activity"/>
    <property type="evidence" value="ECO:0007669"/>
    <property type="project" value="UniProtKB-KW"/>
</dbReference>
<sequence length="452" mass="49091">MARRRLWPKGFTGQVILVLALVVLVQFVAGSMLIRTGETHIQRTDQGKRIAEQLLIAERIIRTADSGDRARLLDSLSTIHTRLSLIEGTPAVPPGIDPEAALIASSIFEFEPSLADHPIRMTLAPGPTFAPGRRLAGAIQIEEDLWIGFATRETVVNWRLLLETSIRVGLIALFVLGSAALLVRTMSMPLRRLSDNAQLIGTADRILFDETAGPQEMREVSRALNAMQARLEGVIDQRTQALLAVGHDLRTPLSRLRLRVDAIEDSADRHAALADIGQMTRMLQELLDFFETGENRETRAPTDLSSLCQTIAEAASDLGGEVSYEGPDRLVIEGVHDHLARAIENLVDNAVKYGGAAVLTLAADGGARGDYVSVKVDDRGPGVPPEQLDRVMRPFERLDVSRSDNHPGMGLGLSIAHNVALAHGGRLQLANREGGGLCAELLLSRKSLVETL</sequence>
<evidence type="ECO:0000256" key="3">
    <source>
        <dbReference type="ARBA" id="ARBA00012438"/>
    </source>
</evidence>
<keyword evidence="7" id="KW-0808">Transferase</keyword>
<evidence type="ECO:0000256" key="4">
    <source>
        <dbReference type="ARBA" id="ARBA00022475"/>
    </source>
</evidence>
<dbReference type="SUPFAM" id="SSF47384">
    <property type="entry name" value="Homodimeric domain of signal transducing histidine kinase"/>
    <property type="match status" value="1"/>
</dbReference>